<keyword evidence="4" id="KW-1185">Reference proteome</keyword>
<name>A0A166EVA9_9AGAM</name>
<evidence type="ECO:0000313" key="3">
    <source>
        <dbReference type="EMBL" id="KZT39985.1"/>
    </source>
</evidence>
<dbReference type="InterPro" id="IPR024224">
    <property type="entry name" value="DENND6"/>
</dbReference>
<dbReference type="GO" id="GO:0055037">
    <property type="term" value="C:recycling endosome"/>
    <property type="evidence" value="ECO:0007669"/>
    <property type="project" value="TreeGrafter"/>
</dbReference>
<feature type="domain" description="UDENN" evidence="2">
    <location>
        <begin position="36"/>
        <end position="494"/>
    </location>
</feature>
<organism evidence="3 4">
    <name type="scientific">Sistotremastrum suecicum HHB10207 ss-3</name>
    <dbReference type="NCBI Taxonomy" id="1314776"/>
    <lineage>
        <taxon>Eukaryota</taxon>
        <taxon>Fungi</taxon>
        <taxon>Dikarya</taxon>
        <taxon>Basidiomycota</taxon>
        <taxon>Agaricomycotina</taxon>
        <taxon>Agaricomycetes</taxon>
        <taxon>Sistotremastrales</taxon>
        <taxon>Sistotremastraceae</taxon>
        <taxon>Sistotremastrum</taxon>
    </lineage>
</organism>
<dbReference type="STRING" id="1314776.A0A166EVA9"/>
<proteinExistence type="inferred from homology"/>
<dbReference type="Proteomes" id="UP000076798">
    <property type="component" value="Unassembled WGS sequence"/>
</dbReference>
<dbReference type="PANTHER" id="PTHR13677:SF0">
    <property type="entry name" value="LD41638P"/>
    <property type="match status" value="1"/>
</dbReference>
<sequence>MTLPRVYGSQKRRSSTAPYVEALEPAQVVSLRRWILGVAIIDFDIDLGPVFTSIYPPLNLASIEKENITFSSLPDTSTTNNLTTSHSFRIRDSRDAPESQLEELSVLEKPPSIDGFLYGYVTFLQVREPTSKRGYVQRSFTVLSYHPLPALFTEVSSNIAASYGRRSSGTLKKACEEIANWPDPSGGILSLNFCGTVLEVEMPTESYEAVDSRPKLRHAASVPRVRHMVAVAPSLTPSLVNAFSVVLPSMWSLWECLVLNEPLAIFAPSADVASSAVWWLEQLLHPLPFVGDYRPYFTIHDRDFTALVNKQAPKSGLLIGCTNPLLHKLCSHWPHTVHLSATPHLRQPKGRFALATSNLVEGFHSTTHNRYTSKDRPLLKKLEDMMLSGTNLKMETFPLLKRHFSDRATEFLAPFNRYLTTLLPAHGSSPINTSLKKFETAKFMASLKAHGSPLPFRTTAKRNEFYERWMRTPAFGRWLAQQDEYITSVLRNPTTGKRS</sequence>
<gene>
    <name evidence="3" type="ORF">SISSUDRAFT_984015</name>
</gene>
<evidence type="ECO:0000256" key="1">
    <source>
        <dbReference type="ARBA" id="ARBA00007159"/>
    </source>
</evidence>
<dbReference type="EMBL" id="KV428038">
    <property type="protein sequence ID" value="KZT39985.1"/>
    <property type="molecule type" value="Genomic_DNA"/>
</dbReference>
<dbReference type="AlphaFoldDB" id="A0A166EVA9"/>
<evidence type="ECO:0000313" key="4">
    <source>
        <dbReference type="Proteomes" id="UP000076798"/>
    </source>
</evidence>
<dbReference type="GO" id="GO:0005085">
    <property type="term" value="F:guanyl-nucleotide exchange factor activity"/>
    <property type="evidence" value="ECO:0007669"/>
    <property type="project" value="InterPro"/>
</dbReference>
<dbReference type="OrthoDB" id="10265409at2759"/>
<comment type="similarity">
    <text evidence="1">Belongs to the DENND6 family.</text>
</comment>
<dbReference type="PROSITE" id="PS50211">
    <property type="entry name" value="DENN"/>
    <property type="match status" value="1"/>
</dbReference>
<dbReference type="InterPro" id="IPR037516">
    <property type="entry name" value="Tripartite_DENN"/>
</dbReference>
<accession>A0A166EVA9</accession>
<protein>
    <submittedName>
        <fullName evidence="3">DUF1630-domain-containing protein</fullName>
    </submittedName>
</protein>
<reference evidence="3 4" key="1">
    <citation type="journal article" date="2016" name="Mol. Biol. Evol.">
        <title>Comparative Genomics of Early-Diverging Mushroom-Forming Fungi Provides Insights into the Origins of Lignocellulose Decay Capabilities.</title>
        <authorList>
            <person name="Nagy L.G."/>
            <person name="Riley R."/>
            <person name="Tritt A."/>
            <person name="Adam C."/>
            <person name="Daum C."/>
            <person name="Floudas D."/>
            <person name="Sun H."/>
            <person name="Yadav J.S."/>
            <person name="Pangilinan J."/>
            <person name="Larsson K.H."/>
            <person name="Matsuura K."/>
            <person name="Barry K."/>
            <person name="Labutti K."/>
            <person name="Kuo R."/>
            <person name="Ohm R.A."/>
            <person name="Bhattacharya S.S."/>
            <person name="Shirouzu T."/>
            <person name="Yoshinaga Y."/>
            <person name="Martin F.M."/>
            <person name="Grigoriev I.V."/>
            <person name="Hibbett D.S."/>
        </authorList>
    </citation>
    <scope>NUCLEOTIDE SEQUENCE [LARGE SCALE GENOMIC DNA]</scope>
    <source>
        <strain evidence="3 4">HHB10207 ss-3</strain>
    </source>
</reference>
<evidence type="ECO:0000259" key="2">
    <source>
        <dbReference type="PROSITE" id="PS50211"/>
    </source>
</evidence>
<dbReference type="PANTHER" id="PTHR13677">
    <property type="entry name" value="LD41638P"/>
    <property type="match status" value="1"/>
</dbReference>